<dbReference type="EMBL" id="JRMQ02000006">
    <property type="protein sequence ID" value="TLE01816.1"/>
    <property type="molecule type" value="Genomic_DNA"/>
</dbReference>
<dbReference type="AlphaFoldDB" id="A0A4U8TP27"/>
<evidence type="ECO:0000313" key="2">
    <source>
        <dbReference type="Proteomes" id="UP000029707"/>
    </source>
</evidence>
<evidence type="ECO:0008006" key="3">
    <source>
        <dbReference type="Google" id="ProtNLM"/>
    </source>
</evidence>
<reference evidence="1 2" key="1">
    <citation type="journal article" date="2014" name="Genome Announc.">
        <title>Draft genome sequences of eight enterohepatic helicobacter species isolated from both laboratory and wild rodents.</title>
        <authorList>
            <person name="Sheh A."/>
            <person name="Shen Z."/>
            <person name="Fox J.G."/>
        </authorList>
    </citation>
    <scope>NUCLEOTIDE SEQUENCE [LARGE SCALE GENOMIC DNA]</scope>
    <source>
        <strain evidence="1 2">MIT 01-6451</strain>
    </source>
</reference>
<dbReference type="InterPro" id="IPR002217">
    <property type="entry name" value="Lipo_LPP20"/>
</dbReference>
<protein>
    <recommendedName>
        <fullName evidence="3">Lipoprotein</fullName>
    </recommendedName>
</protein>
<comment type="caution">
    <text evidence="1">The sequence shown here is derived from an EMBL/GenBank/DDBJ whole genome shotgun (WGS) entry which is preliminary data.</text>
</comment>
<dbReference type="Gene3D" id="3.10.129.140">
    <property type="entry name" value="Helicobacter TNF-alpha-Inducing protein"/>
    <property type="match status" value="1"/>
</dbReference>
<evidence type="ECO:0000313" key="1">
    <source>
        <dbReference type="EMBL" id="TLE01816.1"/>
    </source>
</evidence>
<dbReference type="OrthoDB" id="5323896at2"/>
<keyword evidence="2" id="KW-1185">Reference proteome</keyword>
<dbReference type="Proteomes" id="UP000029707">
    <property type="component" value="Unassembled WGS sequence"/>
</dbReference>
<gene>
    <name evidence="1" type="ORF">LS65_005710</name>
</gene>
<dbReference type="GO" id="GO:0009279">
    <property type="term" value="C:cell outer membrane"/>
    <property type="evidence" value="ECO:0007669"/>
    <property type="project" value="InterPro"/>
</dbReference>
<proteinExistence type="predicted"/>
<dbReference type="STRING" id="425400.LS65_00095"/>
<organism evidence="1 2">
    <name type="scientific">Helicobacter japonicus</name>
    <dbReference type="NCBI Taxonomy" id="425400"/>
    <lineage>
        <taxon>Bacteria</taxon>
        <taxon>Pseudomonadati</taxon>
        <taxon>Campylobacterota</taxon>
        <taxon>Epsilonproteobacteria</taxon>
        <taxon>Campylobacterales</taxon>
        <taxon>Helicobacteraceae</taxon>
        <taxon>Helicobacter</taxon>
    </lineage>
</organism>
<dbReference type="PRINTS" id="PR01019">
    <property type="entry name" value="LIPOLPP20"/>
</dbReference>
<dbReference type="PROSITE" id="PS51257">
    <property type="entry name" value="PROKAR_LIPOPROTEIN"/>
    <property type="match status" value="1"/>
</dbReference>
<dbReference type="GeneID" id="82321918"/>
<dbReference type="RefSeq" id="WP_034360228.1">
    <property type="nucleotide sequence ID" value="NZ_CAJUDB010000006.1"/>
</dbReference>
<name>A0A4U8TP27_9HELI</name>
<accession>A0A4U8TP27</accession>
<sequence>MNTKVKLLAGSVIAAFLLIGCGGDDSLGVGGKSIDKKALKALNLKGAPNWVINAGQGDMSAIGDSEIVGGDLGFARNEALALARDELARQVSVKVEGVLINAKEKSKSDFGTASMQSATSQITKQSTSTILSGTKQTDTWITSDGTRIFVLAKLSPENKSKLEANIKQQINKNGLIPADIKKEALNNFSANFNAVEAR</sequence>